<name>A0ABR8YHU1_9MICC</name>
<dbReference type="InterPro" id="IPR016059">
    <property type="entry name" value="DNA_ligase_ATP-dep_CS"/>
</dbReference>
<evidence type="ECO:0000256" key="4">
    <source>
        <dbReference type="ARBA" id="ARBA00034003"/>
    </source>
</evidence>
<dbReference type="Pfam" id="PF01068">
    <property type="entry name" value="DNA_ligase_A_M"/>
    <property type="match status" value="1"/>
</dbReference>
<evidence type="ECO:0000259" key="6">
    <source>
        <dbReference type="PROSITE" id="PS50160"/>
    </source>
</evidence>
<evidence type="ECO:0000313" key="7">
    <source>
        <dbReference type="EMBL" id="MBD8043791.1"/>
    </source>
</evidence>
<dbReference type="InterPro" id="IPR012310">
    <property type="entry name" value="DNA_ligase_ATP-dep_cent"/>
</dbReference>
<gene>
    <name evidence="7" type="ORF">H9638_08180</name>
</gene>
<evidence type="ECO:0000313" key="8">
    <source>
        <dbReference type="Proteomes" id="UP000652763"/>
    </source>
</evidence>
<comment type="catalytic activity">
    <reaction evidence="4">
        <text>ATP + (deoxyribonucleotide)n-3'-hydroxyl + 5'-phospho-(deoxyribonucleotide)m = (deoxyribonucleotide)n+m + AMP + diphosphate.</text>
        <dbReference type="EC" id="6.5.1.1"/>
    </reaction>
</comment>
<comment type="similarity">
    <text evidence="1">Belongs to the ATP-dependent DNA ligase family.</text>
</comment>
<keyword evidence="3 7" id="KW-0436">Ligase</keyword>
<dbReference type="NCBIfam" id="NF006078">
    <property type="entry name" value="PRK08224.1"/>
    <property type="match status" value="1"/>
</dbReference>
<comment type="caution">
    <text evidence="7">The sequence shown here is derived from an EMBL/GenBank/DDBJ whole genome shotgun (WGS) entry which is preliminary data.</text>
</comment>
<dbReference type="Gene3D" id="2.40.50.140">
    <property type="entry name" value="Nucleic acid-binding proteins"/>
    <property type="match status" value="1"/>
</dbReference>
<dbReference type="CDD" id="cd07905">
    <property type="entry name" value="Adenylation_DNA_ligase_LigC"/>
    <property type="match status" value="1"/>
</dbReference>
<dbReference type="SUPFAM" id="SSF50249">
    <property type="entry name" value="Nucleic acid-binding proteins"/>
    <property type="match status" value="1"/>
</dbReference>
<dbReference type="SUPFAM" id="SSF56091">
    <property type="entry name" value="DNA ligase/mRNA capping enzyme, catalytic domain"/>
    <property type="match status" value="1"/>
</dbReference>
<evidence type="ECO:0000256" key="2">
    <source>
        <dbReference type="ARBA" id="ARBA00012727"/>
    </source>
</evidence>
<evidence type="ECO:0000256" key="1">
    <source>
        <dbReference type="ARBA" id="ARBA00007572"/>
    </source>
</evidence>
<dbReference type="Pfam" id="PF04679">
    <property type="entry name" value="DNA_ligase_A_C"/>
    <property type="match status" value="1"/>
</dbReference>
<dbReference type="InterPro" id="IPR012340">
    <property type="entry name" value="NA-bd_OB-fold"/>
</dbReference>
<reference evidence="7 8" key="1">
    <citation type="submission" date="2020-08" db="EMBL/GenBank/DDBJ databases">
        <title>A Genomic Blueprint of the Chicken Gut Microbiome.</title>
        <authorList>
            <person name="Gilroy R."/>
            <person name="Ravi A."/>
            <person name="Getino M."/>
            <person name="Pursley I."/>
            <person name="Horton D.L."/>
            <person name="Alikhan N.-F."/>
            <person name="Baker D."/>
            <person name="Gharbi K."/>
            <person name="Hall N."/>
            <person name="Watson M."/>
            <person name="Adriaenssens E.M."/>
            <person name="Foster-Nyarko E."/>
            <person name="Jarju S."/>
            <person name="Secka A."/>
            <person name="Antonio M."/>
            <person name="Oren A."/>
            <person name="Chaudhuri R."/>
            <person name="La Ragione R.M."/>
            <person name="Hildebrand F."/>
            <person name="Pallen M.J."/>
        </authorList>
    </citation>
    <scope>NUCLEOTIDE SEQUENCE [LARGE SCALE GENOMIC DNA]</scope>
    <source>
        <strain evidence="7 8">Sa2BUA2</strain>
    </source>
</reference>
<dbReference type="PROSITE" id="PS00697">
    <property type="entry name" value="DNA_LIGASE_A1"/>
    <property type="match status" value="1"/>
</dbReference>
<feature type="domain" description="ATP-dependent DNA ligase family profile" evidence="6">
    <location>
        <begin position="112"/>
        <end position="246"/>
    </location>
</feature>
<dbReference type="Proteomes" id="UP000652763">
    <property type="component" value="Unassembled WGS sequence"/>
</dbReference>
<dbReference type="InterPro" id="IPR050191">
    <property type="entry name" value="ATP-dep_DNA_ligase"/>
</dbReference>
<protein>
    <recommendedName>
        <fullName evidence="2">DNA ligase (ATP)</fullName>
        <ecNumber evidence="2">6.5.1.1</ecNumber>
    </recommendedName>
</protein>
<dbReference type="PROSITE" id="PS50160">
    <property type="entry name" value="DNA_LIGASE_A3"/>
    <property type="match status" value="1"/>
</dbReference>
<dbReference type="InterPro" id="IPR012309">
    <property type="entry name" value="DNA_ligase_ATP-dep_C"/>
</dbReference>
<evidence type="ECO:0000256" key="3">
    <source>
        <dbReference type="ARBA" id="ARBA00022598"/>
    </source>
</evidence>
<dbReference type="EMBL" id="JACSQC010000003">
    <property type="protein sequence ID" value="MBD8043791.1"/>
    <property type="molecule type" value="Genomic_DNA"/>
</dbReference>
<organism evidence="7 8">
    <name type="scientific">Arthrobacter pullicola</name>
    <dbReference type="NCBI Taxonomy" id="2762224"/>
    <lineage>
        <taxon>Bacteria</taxon>
        <taxon>Bacillati</taxon>
        <taxon>Actinomycetota</taxon>
        <taxon>Actinomycetes</taxon>
        <taxon>Micrococcales</taxon>
        <taxon>Micrococcaceae</taxon>
        <taxon>Arthrobacter</taxon>
    </lineage>
</organism>
<dbReference type="RefSeq" id="WP_191746700.1">
    <property type="nucleotide sequence ID" value="NZ_JACSQC010000003.1"/>
</dbReference>
<keyword evidence="8" id="KW-1185">Reference proteome</keyword>
<evidence type="ECO:0000256" key="5">
    <source>
        <dbReference type="SAM" id="MobiDB-lite"/>
    </source>
</evidence>
<dbReference type="EC" id="6.5.1.1" evidence="2"/>
<dbReference type="InterPro" id="IPR044117">
    <property type="entry name" value="OBF_LigC-like"/>
</dbReference>
<proteinExistence type="inferred from homology"/>
<sequence>MELPLMPPVEPMLAKAVDGVPEGGFAYEPKWDGFRAIVFRDGAEVEVASRNGRALNRYFPELVDAFRAGLPEKCVVDGEIILVNAEGTRLDFDQLQQRIHPAASRVKLLAGQTPASFVAFDLLAQGRQDLTGHPFQERRAALEALLGAAAGRLHLTRQTLEPDTARDWFSRFEGAGLDGVLAKPLAGAYEPGKRTMFKVKHRRTADCVLAGYRVHKSGEDRIGSLLLGLYGDDGVLASVGVIGAFSMERRKELFKELQPLVTWDSGHPWAEAEAGQDTGTRTPRNAEGSRWTGAKDLSFTPLRPERVVEVAYDHMEGPRFRHPPSFVRWRPDRDPASCGYAQLEEPVRFDLADVLQEPAG</sequence>
<feature type="region of interest" description="Disordered" evidence="5">
    <location>
        <begin position="270"/>
        <end position="295"/>
    </location>
</feature>
<dbReference type="PANTHER" id="PTHR45674:SF4">
    <property type="entry name" value="DNA LIGASE 1"/>
    <property type="match status" value="1"/>
</dbReference>
<dbReference type="CDD" id="cd07970">
    <property type="entry name" value="OBF_DNA_ligase_LigC"/>
    <property type="match status" value="1"/>
</dbReference>
<dbReference type="InterPro" id="IPR044119">
    <property type="entry name" value="Adenylation_LigC-like"/>
</dbReference>
<dbReference type="PANTHER" id="PTHR45674">
    <property type="entry name" value="DNA LIGASE 1/3 FAMILY MEMBER"/>
    <property type="match status" value="1"/>
</dbReference>
<accession>A0ABR8YHU1</accession>
<dbReference type="Gene3D" id="3.30.470.30">
    <property type="entry name" value="DNA ligase/mRNA capping enzyme"/>
    <property type="match status" value="1"/>
</dbReference>
<dbReference type="GO" id="GO:0003910">
    <property type="term" value="F:DNA ligase (ATP) activity"/>
    <property type="evidence" value="ECO:0007669"/>
    <property type="project" value="UniProtKB-EC"/>
</dbReference>